<dbReference type="CDD" id="cd10567">
    <property type="entry name" value="SWIB-MDM2_like"/>
    <property type="match status" value="1"/>
</dbReference>
<name>A0A6U0ECG2_9CHLO</name>
<dbReference type="InterPro" id="IPR014876">
    <property type="entry name" value="DEK_C"/>
</dbReference>
<dbReference type="PANTHER" id="PTHR46040">
    <property type="entry name" value="HIGH MOBILITY GROUP PROTEIN 2"/>
    <property type="match status" value="1"/>
</dbReference>
<organism evidence="8">
    <name type="scientific">Ostreococcus mediterraneus</name>
    <dbReference type="NCBI Taxonomy" id="1486918"/>
    <lineage>
        <taxon>Eukaryota</taxon>
        <taxon>Viridiplantae</taxon>
        <taxon>Chlorophyta</taxon>
        <taxon>Mamiellophyceae</taxon>
        <taxon>Mamiellales</taxon>
        <taxon>Bathycoccaceae</taxon>
        <taxon>Ostreococcus</taxon>
    </lineage>
</organism>
<evidence type="ECO:0000256" key="2">
    <source>
        <dbReference type="ARBA" id="ARBA00023242"/>
    </source>
</evidence>
<evidence type="ECO:0000259" key="6">
    <source>
        <dbReference type="PROSITE" id="PS51925"/>
    </source>
</evidence>
<feature type="domain" description="HMG box" evidence="5">
    <location>
        <begin position="111"/>
        <end position="179"/>
    </location>
</feature>
<dbReference type="Pfam" id="PF02201">
    <property type="entry name" value="SWIB"/>
    <property type="match status" value="1"/>
</dbReference>
<feature type="DNA-binding region" description="HMG box" evidence="3">
    <location>
        <begin position="111"/>
        <end position="179"/>
    </location>
</feature>
<evidence type="ECO:0000256" key="1">
    <source>
        <dbReference type="ARBA" id="ARBA00023125"/>
    </source>
</evidence>
<feature type="domain" description="DEK-C" evidence="7">
    <location>
        <begin position="4"/>
        <end position="59"/>
    </location>
</feature>
<keyword evidence="1 3" id="KW-0238">DNA-binding</keyword>
<dbReference type="SMART" id="SM00398">
    <property type="entry name" value="HMG"/>
    <property type="match status" value="1"/>
</dbReference>
<feature type="compositionally biased region" description="Basic and acidic residues" evidence="4">
    <location>
        <begin position="101"/>
        <end position="110"/>
    </location>
</feature>
<reference evidence="8" key="1">
    <citation type="submission" date="2021-01" db="EMBL/GenBank/DDBJ databases">
        <authorList>
            <person name="Corre E."/>
            <person name="Pelletier E."/>
            <person name="Niang G."/>
            <person name="Scheremetjew M."/>
            <person name="Finn R."/>
            <person name="Kale V."/>
            <person name="Holt S."/>
            <person name="Cochrane G."/>
            <person name="Meng A."/>
            <person name="Brown T."/>
            <person name="Cohen L."/>
        </authorList>
    </citation>
    <scope>NUCLEOTIDE SEQUENCE</scope>
    <source>
        <strain evidence="8">Clade-D-RCC2572</strain>
    </source>
</reference>
<dbReference type="PRINTS" id="PR00886">
    <property type="entry name" value="HIGHMOBLTY12"/>
</dbReference>
<dbReference type="EMBL" id="HBEW01004105">
    <property type="protein sequence ID" value="CAD8581634.1"/>
    <property type="molecule type" value="Transcribed_RNA"/>
</dbReference>
<dbReference type="PANTHER" id="PTHR46040:SF3">
    <property type="entry name" value="HIGH MOBILITY GROUP PROTEIN 2"/>
    <property type="match status" value="1"/>
</dbReference>
<evidence type="ECO:0000256" key="4">
    <source>
        <dbReference type="SAM" id="MobiDB-lite"/>
    </source>
</evidence>
<keyword evidence="2 3" id="KW-0539">Nucleus</keyword>
<dbReference type="GO" id="GO:0003677">
    <property type="term" value="F:DNA binding"/>
    <property type="evidence" value="ECO:0007669"/>
    <property type="project" value="UniProtKB-UniRule"/>
</dbReference>
<evidence type="ECO:0000313" key="8">
    <source>
        <dbReference type="EMBL" id="CAD8581634.1"/>
    </source>
</evidence>
<dbReference type="Pfam" id="PF00505">
    <property type="entry name" value="HMG_box"/>
    <property type="match status" value="1"/>
</dbReference>
<dbReference type="InterPro" id="IPR009071">
    <property type="entry name" value="HMG_box_dom"/>
</dbReference>
<feature type="compositionally biased region" description="Basic residues" evidence="4">
    <location>
        <begin position="79"/>
        <end position="100"/>
    </location>
</feature>
<evidence type="ECO:0000259" key="5">
    <source>
        <dbReference type="PROSITE" id="PS50118"/>
    </source>
</evidence>
<dbReference type="SUPFAM" id="SSF109715">
    <property type="entry name" value="DEK C-terminal domain"/>
    <property type="match status" value="1"/>
</dbReference>
<gene>
    <name evidence="8" type="ORF">OMED0929_LOCUS3440</name>
</gene>
<dbReference type="Pfam" id="PF08766">
    <property type="entry name" value="DEK_C"/>
    <property type="match status" value="1"/>
</dbReference>
<dbReference type="Gene3D" id="1.10.30.10">
    <property type="entry name" value="High mobility group box domain"/>
    <property type="match status" value="1"/>
</dbReference>
<dbReference type="InterPro" id="IPR003121">
    <property type="entry name" value="SWIB_MDM2_domain"/>
</dbReference>
<evidence type="ECO:0000256" key="3">
    <source>
        <dbReference type="PROSITE-ProRule" id="PRU00267"/>
    </source>
</evidence>
<dbReference type="InterPro" id="IPR019835">
    <property type="entry name" value="SWIB_domain"/>
</dbReference>
<dbReference type="GO" id="GO:0010468">
    <property type="term" value="P:regulation of gene expression"/>
    <property type="evidence" value="ECO:0007669"/>
    <property type="project" value="TreeGrafter"/>
</dbReference>
<dbReference type="InterPro" id="IPR036885">
    <property type="entry name" value="SWIB_MDM2_dom_sf"/>
</dbReference>
<protein>
    <submittedName>
        <fullName evidence="8">Uncharacterized protein</fullName>
    </submittedName>
</protein>
<dbReference type="Gene3D" id="1.10.245.10">
    <property type="entry name" value="SWIB/MDM2 domain"/>
    <property type="match status" value="1"/>
</dbReference>
<dbReference type="PROSITE" id="PS51925">
    <property type="entry name" value="SWIB_MDM2"/>
    <property type="match status" value="1"/>
</dbReference>
<dbReference type="PROSITE" id="PS50118">
    <property type="entry name" value="HMG_BOX_2"/>
    <property type="match status" value="1"/>
</dbReference>
<sequence>MHVDNLEVAINAHLPDILRRADLEKSTVKTLQKELESKLLMSLDTKKNYIRDQIEMYLKHGARHAFADSGEAPEQHGGAGKRGKAPRKRTVEKKKKSGRGKTKEVQDPTKPKGPKGPYMCFVGVRRPRLKQEKPTLSFPDISRQLGLEWRSMNAETKAKYVKMSEKDKTRYKNELEKYVPLNDHEMEKLREKQRERKAAGGLQVMYKCSPELAAFFNDGTVQINRKELTTRIWAYFKEKGLLDDSNRRYVFADAKLAAFLGMQAGDRFLAFTIQRFLKPHLHPL</sequence>
<dbReference type="SUPFAM" id="SSF47592">
    <property type="entry name" value="SWIB/MDM2 domain"/>
    <property type="match status" value="1"/>
</dbReference>
<accession>A0A6U0ECG2</accession>
<dbReference type="InterPro" id="IPR051965">
    <property type="entry name" value="ChromReg_NeuronalGeneExpr"/>
</dbReference>
<evidence type="ECO:0000259" key="7">
    <source>
        <dbReference type="PROSITE" id="PS51998"/>
    </source>
</evidence>
<feature type="region of interest" description="Disordered" evidence="4">
    <location>
        <begin position="69"/>
        <end position="120"/>
    </location>
</feature>
<dbReference type="SMART" id="SM00151">
    <property type="entry name" value="SWIB"/>
    <property type="match status" value="1"/>
</dbReference>
<dbReference type="PROSITE" id="PS51998">
    <property type="entry name" value="DEK_C"/>
    <property type="match status" value="1"/>
</dbReference>
<dbReference type="GO" id="GO:0005634">
    <property type="term" value="C:nucleus"/>
    <property type="evidence" value="ECO:0007669"/>
    <property type="project" value="UniProtKB-UniRule"/>
</dbReference>
<feature type="domain" description="DM2" evidence="6">
    <location>
        <begin position="201"/>
        <end position="283"/>
    </location>
</feature>
<proteinExistence type="predicted"/>
<dbReference type="SUPFAM" id="SSF47095">
    <property type="entry name" value="HMG-box"/>
    <property type="match status" value="1"/>
</dbReference>
<dbReference type="AlphaFoldDB" id="A0A6U0ECG2"/>
<dbReference type="InterPro" id="IPR036910">
    <property type="entry name" value="HMG_box_dom_sf"/>
</dbReference>